<evidence type="ECO:0000313" key="2">
    <source>
        <dbReference type="Proteomes" id="UP000703269"/>
    </source>
</evidence>
<evidence type="ECO:0008006" key="3">
    <source>
        <dbReference type="Google" id="ProtNLM"/>
    </source>
</evidence>
<name>A0A9P3GJC5_9APHY</name>
<dbReference type="AlphaFoldDB" id="A0A9P3GJC5"/>
<organism evidence="1 2">
    <name type="scientific">Phanerochaete sordida</name>
    <dbReference type="NCBI Taxonomy" id="48140"/>
    <lineage>
        <taxon>Eukaryota</taxon>
        <taxon>Fungi</taxon>
        <taxon>Dikarya</taxon>
        <taxon>Basidiomycota</taxon>
        <taxon>Agaricomycotina</taxon>
        <taxon>Agaricomycetes</taxon>
        <taxon>Polyporales</taxon>
        <taxon>Phanerochaetaceae</taxon>
        <taxon>Phanerochaete</taxon>
    </lineage>
</organism>
<protein>
    <recommendedName>
        <fullName evidence="3">Heterokaryon incompatibility domain-containing protein</fullName>
    </recommendedName>
</protein>
<gene>
    <name evidence="1" type="ORF">PsYK624_124360</name>
</gene>
<sequence>MTAAGLLNHLNAVLGTDHHMETPGMRALLDEICTTSYDFGEAYGKVRLWWAEADVAVRGPRLLAEMRSRKAKHDRERKETLRRRKALQATTPPRRVWDLYSNRVLPLTTIPYEESDSEVPVKLPDPLWTVSHSWVADEERTQVWTNINRKQWPVPLPRATSLAHVRVELLNMGAEYVWLDVLCLRQQGRAADEALRTEEWKIDVPTIGFVY</sequence>
<accession>A0A9P3GJC5</accession>
<proteinExistence type="predicted"/>
<dbReference type="OrthoDB" id="5418601at2759"/>
<evidence type="ECO:0000313" key="1">
    <source>
        <dbReference type="EMBL" id="GJE96242.1"/>
    </source>
</evidence>
<keyword evidence="2" id="KW-1185">Reference proteome</keyword>
<comment type="caution">
    <text evidence="1">The sequence shown here is derived from an EMBL/GenBank/DDBJ whole genome shotgun (WGS) entry which is preliminary data.</text>
</comment>
<dbReference type="EMBL" id="BPQB01000057">
    <property type="protein sequence ID" value="GJE96242.1"/>
    <property type="molecule type" value="Genomic_DNA"/>
</dbReference>
<dbReference type="Proteomes" id="UP000703269">
    <property type="component" value="Unassembled WGS sequence"/>
</dbReference>
<reference evidence="1 2" key="1">
    <citation type="submission" date="2021-08" db="EMBL/GenBank/DDBJ databases">
        <title>Draft Genome Sequence of Phanerochaete sordida strain YK-624.</title>
        <authorList>
            <person name="Mori T."/>
            <person name="Dohra H."/>
            <person name="Suzuki T."/>
            <person name="Kawagishi H."/>
            <person name="Hirai H."/>
        </authorList>
    </citation>
    <scope>NUCLEOTIDE SEQUENCE [LARGE SCALE GENOMIC DNA]</scope>
    <source>
        <strain evidence="1 2">YK-624</strain>
    </source>
</reference>